<dbReference type="RefSeq" id="WP_147528665.1">
    <property type="nucleotide sequence ID" value="NZ_SAYJ01000012.1"/>
</dbReference>
<organism evidence="1 2">
    <name type="scientific">Brachyspira aalborgi</name>
    <dbReference type="NCBI Taxonomy" id="29522"/>
    <lineage>
        <taxon>Bacteria</taxon>
        <taxon>Pseudomonadati</taxon>
        <taxon>Spirochaetota</taxon>
        <taxon>Spirochaetia</taxon>
        <taxon>Brachyspirales</taxon>
        <taxon>Brachyspiraceae</taxon>
        <taxon>Brachyspira</taxon>
    </lineage>
</organism>
<evidence type="ECO:0000313" key="2">
    <source>
        <dbReference type="Proteomes" id="UP000325013"/>
    </source>
</evidence>
<dbReference type="AlphaFoldDB" id="A0A5C8G6B6"/>
<proteinExistence type="predicted"/>
<accession>A0A5C8G6B6</accession>
<gene>
    <name evidence="1" type="ORF">EPJ67_05120</name>
</gene>
<reference evidence="1 2" key="1">
    <citation type="journal article" date="1992" name="Lakartidningen">
        <title>[Penicillin V and not amoxicillin is the first choice preparation in acute otitis].</title>
        <authorList>
            <person name="Kamme C."/>
            <person name="Lundgren K."/>
            <person name="Prellner K."/>
        </authorList>
    </citation>
    <scope>NUCLEOTIDE SEQUENCE [LARGE SCALE GENOMIC DNA]</scope>
    <source>
        <strain evidence="1 2">PC2777IV</strain>
    </source>
</reference>
<name>A0A5C8G6B6_9SPIR</name>
<dbReference type="EMBL" id="SAYJ01000012">
    <property type="protein sequence ID" value="TXJ57503.1"/>
    <property type="molecule type" value="Genomic_DNA"/>
</dbReference>
<evidence type="ECO:0000313" key="1">
    <source>
        <dbReference type="EMBL" id="TXJ57503.1"/>
    </source>
</evidence>
<sequence length="67" mass="7736">MALKCIFKKRHLWIIGFKDLKDGKASFSCKFRPVLFYELTYSTKKKIEFSFEANIAKGFGIPAVNIT</sequence>
<dbReference type="Proteomes" id="UP000325013">
    <property type="component" value="Unassembled WGS sequence"/>
</dbReference>
<protein>
    <submittedName>
        <fullName evidence="1">Uncharacterized protein</fullName>
    </submittedName>
</protein>
<comment type="caution">
    <text evidence="1">The sequence shown here is derived from an EMBL/GenBank/DDBJ whole genome shotgun (WGS) entry which is preliminary data.</text>
</comment>